<evidence type="ECO:0000259" key="2">
    <source>
        <dbReference type="Pfam" id="PF04773"/>
    </source>
</evidence>
<sequence length="342" mass="38452">MSPEKNTNIRWERLLKENPGQLSKAKLARDIVLNLNYRKQSLSGTEVSRLWELIESEVEDLESETGECEVVPLGPTAILDGLEMSKKPFFRYSQWLGVAAILVFAVLLSVGAAWVYQEEKPAPPVAELVYEEHVTPPGVKSSLTLNDGSKVLLNSGSSLRYVKNFESDKRVLYLSGEAYFEVAKDSLRPFTVVSEGVKTTALGTVFNVSAYDAEDLSVSLVEGKVAVAGEQDENTSEILEMGEELKVNLATGVSRKGHFDPELVLAWTNKRIVFRRVKMEEAIRVLENWYGVKFKLRNKPAPGLLIYGEYEDEILENVLEGLSYSARFEYKIRQDEVELTFK</sequence>
<dbReference type="InterPro" id="IPR006860">
    <property type="entry name" value="FecR"/>
</dbReference>
<keyword evidence="1" id="KW-0472">Membrane</keyword>
<dbReference type="PANTHER" id="PTHR30273:SF2">
    <property type="entry name" value="PROTEIN FECR"/>
    <property type="match status" value="1"/>
</dbReference>
<dbReference type="Proteomes" id="UP000664317">
    <property type="component" value="Unassembled WGS sequence"/>
</dbReference>
<feature type="domain" description="Protein FecR C-terminal" evidence="3">
    <location>
        <begin position="271"/>
        <end position="337"/>
    </location>
</feature>
<organism evidence="4 5">
    <name type="scientific">Algoriphagus oliviformis</name>
    <dbReference type="NCBI Taxonomy" id="2811231"/>
    <lineage>
        <taxon>Bacteria</taxon>
        <taxon>Pseudomonadati</taxon>
        <taxon>Bacteroidota</taxon>
        <taxon>Cytophagia</taxon>
        <taxon>Cytophagales</taxon>
        <taxon>Cyclobacteriaceae</taxon>
        <taxon>Algoriphagus</taxon>
    </lineage>
</organism>
<dbReference type="Pfam" id="PF16344">
    <property type="entry name" value="FecR_C"/>
    <property type="match status" value="1"/>
</dbReference>
<dbReference type="Gene3D" id="2.60.120.1440">
    <property type="match status" value="1"/>
</dbReference>
<dbReference type="Gene3D" id="3.55.50.30">
    <property type="match status" value="1"/>
</dbReference>
<dbReference type="EMBL" id="JAFKCT010000008">
    <property type="protein sequence ID" value="MBN7812792.1"/>
    <property type="molecule type" value="Genomic_DNA"/>
</dbReference>
<gene>
    <name evidence="4" type="ORF">J0A68_17690</name>
</gene>
<evidence type="ECO:0000259" key="3">
    <source>
        <dbReference type="Pfam" id="PF16344"/>
    </source>
</evidence>
<dbReference type="RefSeq" id="WP_206579557.1">
    <property type="nucleotide sequence ID" value="NZ_JAFKCT010000008.1"/>
</dbReference>
<keyword evidence="1" id="KW-0812">Transmembrane</keyword>
<comment type="caution">
    <text evidence="4">The sequence shown here is derived from an EMBL/GenBank/DDBJ whole genome shotgun (WGS) entry which is preliminary data.</text>
</comment>
<dbReference type="Pfam" id="PF04773">
    <property type="entry name" value="FecR"/>
    <property type="match status" value="1"/>
</dbReference>
<evidence type="ECO:0000256" key="1">
    <source>
        <dbReference type="SAM" id="Phobius"/>
    </source>
</evidence>
<feature type="domain" description="FecR protein" evidence="2">
    <location>
        <begin position="133"/>
        <end position="225"/>
    </location>
</feature>
<proteinExistence type="predicted"/>
<accession>A0ABS3C742</accession>
<protein>
    <submittedName>
        <fullName evidence="4">FecR domain-containing protein</fullName>
    </submittedName>
</protein>
<reference evidence="4 5" key="1">
    <citation type="submission" date="2021-03" db="EMBL/GenBank/DDBJ databases">
        <title>novel species isolated from a fishpond in China.</title>
        <authorList>
            <person name="Lu H."/>
            <person name="Cai Z."/>
        </authorList>
    </citation>
    <scope>NUCLEOTIDE SEQUENCE [LARGE SCALE GENOMIC DNA]</scope>
    <source>
        <strain evidence="4 5">H41</strain>
    </source>
</reference>
<evidence type="ECO:0000313" key="5">
    <source>
        <dbReference type="Proteomes" id="UP000664317"/>
    </source>
</evidence>
<dbReference type="PANTHER" id="PTHR30273">
    <property type="entry name" value="PERIPLASMIC SIGNAL SENSOR AND SIGMA FACTOR ACTIVATOR FECR-RELATED"/>
    <property type="match status" value="1"/>
</dbReference>
<feature type="transmembrane region" description="Helical" evidence="1">
    <location>
        <begin position="95"/>
        <end position="116"/>
    </location>
</feature>
<name>A0ABS3C742_9BACT</name>
<keyword evidence="5" id="KW-1185">Reference proteome</keyword>
<evidence type="ECO:0000313" key="4">
    <source>
        <dbReference type="EMBL" id="MBN7812792.1"/>
    </source>
</evidence>
<dbReference type="InterPro" id="IPR012373">
    <property type="entry name" value="Ferrdict_sens_TM"/>
</dbReference>
<keyword evidence="1" id="KW-1133">Transmembrane helix</keyword>
<dbReference type="InterPro" id="IPR032508">
    <property type="entry name" value="FecR_C"/>
</dbReference>